<dbReference type="Gene3D" id="1.10.10.10">
    <property type="entry name" value="Winged helix-like DNA-binding domain superfamily/Winged helix DNA-binding domain"/>
    <property type="match status" value="1"/>
</dbReference>
<dbReference type="InterPro" id="IPR050707">
    <property type="entry name" value="HTH_MetabolicPath_Reg"/>
</dbReference>
<dbReference type="SMART" id="SM00346">
    <property type="entry name" value="HTH_ICLR"/>
    <property type="match status" value="1"/>
</dbReference>
<organism evidence="6 7">
    <name type="scientific">Verticiella sediminum</name>
    <dbReference type="NCBI Taxonomy" id="1247510"/>
    <lineage>
        <taxon>Bacteria</taxon>
        <taxon>Pseudomonadati</taxon>
        <taxon>Pseudomonadota</taxon>
        <taxon>Betaproteobacteria</taxon>
        <taxon>Burkholderiales</taxon>
        <taxon>Alcaligenaceae</taxon>
        <taxon>Verticiella</taxon>
    </lineage>
</organism>
<dbReference type="Pfam" id="PF09339">
    <property type="entry name" value="HTH_IclR"/>
    <property type="match status" value="1"/>
</dbReference>
<keyword evidence="3" id="KW-0804">Transcription</keyword>
<dbReference type="EMBL" id="VLTJ01000005">
    <property type="protein sequence ID" value="TSH98305.1"/>
    <property type="molecule type" value="Genomic_DNA"/>
</dbReference>
<keyword evidence="7" id="KW-1185">Reference proteome</keyword>
<feature type="domain" description="HTH iclR-type" evidence="4">
    <location>
        <begin position="38"/>
        <end position="100"/>
    </location>
</feature>
<keyword evidence="2" id="KW-0238">DNA-binding</keyword>
<dbReference type="Pfam" id="PF01614">
    <property type="entry name" value="IclR_C"/>
    <property type="match status" value="1"/>
</dbReference>
<evidence type="ECO:0000313" key="6">
    <source>
        <dbReference type="EMBL" id="TSH98305.1"/>
    </source>
</evidence>
<feature type="domain" description="IclR-ED" evidence="5">
    <location>
        <begin position="101"/>
        <end position="284"/>
    </location>
</feature>
<dbReference type="GO" id="GO:0003677">
    <property type="term" value="F:DNA binding"/>
    <property type="evidence" value="ECO:0007669"/>
    <property type="project" value="UniProtKB-KW"/>
</dbReference>
<dbReference type="InterPro" id="IPR036390">
    <property type="entry name" value="WH_DNA-bd_sf"/>
</dbReference>
<evidence type="ECO:0000256" key="1">
    <source>
        <dbReference type="ARBA" id="ARBA00023015"/>
    </source>
</evidence>
<dbReference type="OrthoDB" id="5401369at2"/>
<dbReference type="PROSITE" id="PS51077">
    <property type="entry name" value="HTH_ICLR"/>
    <property type="match status" value="1"/>
</dbReference>
<dbReference type="SUPFAM" id="SSF46785">
    <property type="entry name" value="Winged helix' DNA-binding domain"/>
    <property type="match status" value="1"/>
</dbReference>
<evidence type="ECO:0000259" key="4">
    <source>
        <dbReference type="PROSITE" id="PS51077"/>
    </source>
</evidence>
<dbReference type="Proteomes" id="UP000318405">
    <property type="component" value="Unassembled WGS sequence"/>
</dbReference>
<dbReference type="PANTHER" id="PTHR30136">
    <property type="entry name" value="HELIX-TURN-HELIX TRANSCRIPTIONAL REGULATOR, ICLR FAMILY"/>
    <property type="match status" value="1"/>
</dbReference>
<name>A0A556B0N6_9BURK</name>
<reference evidence="6 7" key="1">
    <citation type="submission" date="2019-07" db="EMBL/GenBank/DDBJ databases">
        <title>Qingshengfaniella alkalisoli gen. nov., sp. nov., isolated from saline soil.</title>
        <authorList>
            <person name="Xu L."/>
            <person name="Huang X.-X."/>
            <person name="Sun J.-Q."/>
        </authorList>
    </citation>
    <scope>NUCLEOTIDE SEQUENCE [LARGE SCALE GENOMIC DNA]</scope>
    <source>
        <strain evidence="6 7">DSM 27279</strain>
    </source>
</reference>
<evidence type="ECO:0000256" key="3">
    <source>
        <dbReference type="ARBA" id="ARBA00023163"/>
    </source>
</evidence>
<dbReference type="InterPro" id="IPR029016">
    <property type="entry name" value="GAF-like_dom_sf"/>
</dbReference>
<keyword evidence="1" id="KW-0805">Transcription regulation</keyword>
<evidence type="ECO:0000256" key="2">
    <source>
        <dbReference type="ARBA" id="ARBA00023125"/>
    </source>
</evidence>
<dbReference type="GO" id="GO:0003700">
    <property type="term" value="F:DNA-binding transcription factor activity"/>
    <property type="evidence" value="ECO:0007669"/>
    <property type="project" value="TreeGrafter"/>
</dbReference>
<dbReference type="PROSITE" id="PS51078">
    <property type="entry name" value="ICLR_ED"/>
    <property type="match status" value="1"/>
</dbReference>
<dbReference type="InterPro" id="IPR014757">
    <property type="entry name" value="Tscrpt_reg_IclR_C"/>
</dbReference>
<accession>A0A556B0N6</accession>
<dbReference type="InterPro" id="IPR005471">
    <property type="entry name" value="Tscrpt_reg_IclR_N"/>
</dbReference>
<dbReference type="AlphaFoldDB" id="A0A556B0N6"/>
<protein>
    <submittedName>
        <fullName evidence="6">IclR family transcriptional regulator</fullName>
    </submittedName>
</protein>
<gene>
    <name evidence="6" type="ORF">FOZ76_02840</name>
</gene>
<dbReference type="GO" id="GO:0045892">
    <property type="term" value="P:negative regulation of DNA-templated transcription"/>
    <property type="evidence" value="ECO:0007669"/>
    <property type="project" value="TreeGrafter"/>
</dbReference>
<dbReference type="InterPro" id="IPR036388">
    <property type="entry name" value="WH-like_DNA-bd_sf"/>
</dbReference>
<comment type="caution">
    <text evidence="6">The sequence shown here is derived from an EMBL/GenBank/DDBJ whole genome shotgun (WGS) entry which is preliminary data.</text>
</comment>
<dbReference type="PANTHER" id="PTHR30136:SF33">
    <property type="entry name" value="TRANSCRIPTIONAL REGULATORY PROTEIN"/>
    <property type="match status" value="1"/>
</dbReference>
<evidence type="ECO:0000259" key="5">
    <source>
        <dbReference type="PROSITE" id="PS51078"/>
    </source>
</evidence>
<sequence>MPTRSPTTATVPEHAAHPATLVPGLADPREHAADRLFATNLARGLQVMRAFTPDDPLLGNRELIERTGLPKATVWRLTYTLTLLGYLEYVERFHKFRLDSGVLSLGYPLLASMRVRHVARPLMEAIARETDCTVNLGMRDRLNIVYIETCRVDQGNVHSPDIGSTRPLLATAIGRALLLSLGQQERSAILNRLRLHDAADMARRANQLREDERRLAEQGHCRSQGDWRAEIHAVAVPVRQATGESMLALNATMAAYRTAPEALAALAVPRLREAARMIEHTLGLAP</sequence>
<dbReference type="SUPFAM" id="SSF55781">
    <property type="entry name" value="GAF domain-like"/>
    <property type="match status" value="1"/>
</dbReference>
<evidence type="ECO:0000313" key="7">
    <source>
        <dbReference type="Proteomes" id="UP000318405"/>
    </source>
</evidence>
<proteinExistence type="predicted"/>
<dbReference type="RefSeq" id="WP_143946620.1">
    <property type="nucleotide sequence ID" value="NZ_BAABMB010000004.1"/>
</dbReference>
<dbReference type="Gene3D" id="3.30.450.40">
    <property type="match status" value="1"/>
</dbReference>